<dbReference type="Gene3D" id="3.80.10.10">
    <property type="entry name" value="Ribonuclease Inhibitor"/>
    <property type="match status" value="1"/>
</dbReference>
<evidence type="ECO:0000256" key="1">
    <source>
        <dbReference type="ARBA" id="ARBA00022737"/>
    </source>
</evidence>
<dbReference type="AlphaFoldDB" id="N1QYT5"/>
<dbReference type="InterPro" id="IPR032675">
    <property type="entry name" value="LRR_dom_sf"/>
</dbReference>
<proteinExistence type="predicted"/>
<organism evidence="3">
    <name type="scientific">Aegilops tauschii</name>
    <name type="common">Tausch's goatgrass</name>
    <name type="synonym">Aegilops squarrosa</name>
    <dbReference type="NCBI Taxonomy" id="37682"/>
    <lineage>
        <taxon>Eukaryota</taxon>
        <taxon>Viridiplantae</taxon>
        <taxon>Streptophyta</taxon>
        <taxon>Embryophyta</taxon>
        <taxon>Tracheophyta</taxon>
        <taxon>Spermatophyta</taxon>
        <taxon>Magnoliopsida</taxon>
        <taxon>Liliopsida</taxon>
        <taxon>Poales</taxon>
        <taxon>Poaceae</taxon>
        <taxon>BOP clade</taxon>
        <taxon>Pooideae</taxon>
        <taxon>Triticodae</taxon>
        <taxon>Triticeae</taxon>
        <taxon>Triticinae</taxon>
        <taxon>Aegilops</taxon>
    </lineage>
</organism>
<reference evidence="3" key="1">
    <citation type="submission" date="2015-06" db="UniProtKB">
        <authorList>
            <consortium name="EnsemblPlants"/>
        </authorList>
    </citation>
    <scope>IDENTIFICATION</scope>
</reference>
<sequence length="114" mass="12819">MPSVPGTLHIPKLSSLCKSSTDGNYGFDGVDLTGLPNMHQLRYLAVYDGWEVQLPTQITGLRHLETLDVCNDVCDPFDIVHLPCLMFLNVDWRLAQTPYGIGLLRKMHSHQLDI</sequence>
<dbReference type="Pfam" id="PF23598">
    <property type="entry name" value="LRR_14"/>
    <property type="match status" value="1"/>
</dbReference>
<name>N1QYT5_AEGTA</name>
<feature type="domain" description="Disease resistance R13L4/SHOC-2-like LRR" evidence="2">
    <location>
        <begin position="28"/>
        <end position="108"/>
    </location>
</feature>
<evidence type="ECO:0000259" key="2">
    <source>
        <dbReference type="Pfam" id="PF23598"/>
    </source>
</evidence>
<keyword evidence="1" id="KW-0677">Repeat</keyword>
<dbReference type="SUPFAM" id="SSF52047">
    <property type="entry name" value="RNI-like"/>
    <property type="match status" value="1"/>
</dbReference>
<accession>N1QYT5</accession>
<dbReference type="InterPro" id="IPR055414">
    <property type="entry name" value="LRR_R13L4/SHOC2-like"/>
</dbReference>
<dbReference type="EnsemblPlants" id="EMT14046">
    <property type="protein sequence ID" value="EMT14046"/>
    <property type="gene ID" value="F775_12626"/>
</dbReference>
<protein>
    <recommendedName>
        <fullName evidence="2">Disease resistance R13L4/SHOC-2-like LRR domain-containing protein</fullName>
    </recommendedName>
</protein>
<evidence type="ECO:0000313" key="3">
    <source>
        <dbReference type="EnsemblPlants" id="EMT14046"/>
    </source>
</evidence>